<gene>
    <name evidence="4" type="ORF">PY17X_1217800</name>
    <name evidence="3" type="ORF">PYYM_1217200</name>
</gene>
<dbReference type="OMA" id="HEGIICM"/>
<evidence type="ECO:0000313" key="6">
    <source>
        <dbReference type="Proteomes" id="UP000072904"/>
    </source>
</evidence>
<dbReference type="Pfam" id="PF14655">
    <property type="entry name" value="RAB3GAP2_N"/>
    <property type="match status" value="1"/>
</dbReference>
<evidence type="ECO:0000313" key="4">
    <source>
        <dbReference type="EMBL" id="VTZ79979.1"/>
    </source>
</evidence>
<dbReference type="SUPFAM" id="SSF50978">
    <property type="entry name" value="WD40 repeat-like"/>
    <property type="match status" value="1"/>
</dbReference>
<dbReference type="AlphaFoldDB" id="A0A077Y965"/>
<dbReference type="InterPro" id="IPR032839">
    <property type="entry name" value="RAB3GAP_N"/>
</dbReference>
<dbReference type="VEuPathDB" id="PlasmoDB:PY17X_1217800"/>
<reference evidence="4" key="4">
    <citation type="submission" date="2019-05" db="EMBL/GenBank/DDBJ databases">
        <authorList>
            <consortium name="Pathogen Informatics"/>
        </authorList>
    </citation>
    <scope>NUCLEOTIDE SEQUENCE</scope>
    <source>
        <strain evidence="4">17X</strain>
    </source>
</reference>
<name>A0A077Y965_PLAYE</name>
<reference evidence="5 6" key="1">
    <citation type="journal article" date="2014" name="BMC Biol.">
        <title>A comprehensive evaluation of rodent malaria parasite genomes and gene expression.</title>
        <authorList>
            <person name="Otto T.D."/>
            <person name="Bohme U."/>
            <person name="Jackson A.P."/>
            <person name="Hunt M."/>
            <person name="Franke-Fayard B."/>
            <person name="Hoeijmakers W.A."/>
            <person name="Religa A.A."/>
            <person name="Robertson L."/>
            <person name="Sanders M."/>
            <person name="Ogun S.A."/>
            <person name="Cunningham D."/>
            <person name="Erhart A."/>
            <person name="Billker O."/>
            <person name="Khan S.M."/>
            <person name="Stunnenberg H.G."/>
            <person name="Langhorne J."/>
            <person name="Holder A.A."/>
            <person name="Waters A.P."/>
            <person name="Newbold C.I."/>
            <person name="Pain A."/>
            <person name="Berriman M."/>
            <person name="Janse C.J."/>
        </authorList>
    </citation>
    <scope>NUCLEOTIDE SEQUENCE [LARGE SCALE GENOMIC DNA]</scope>
    <source>
        <strain evidence="4 5">17X</strain>
        <strain evidence="3 6">YM</strain>
    </source>
</reference>
<feature type="domain" description="Rab3-GAP regulatory subunit N-terminal" evidence="2">
    <location>
        <begin position="182"/>
        <end position="552"/>
    </location>
</feature>
<dbReference type="RefSeq" id="XP_729315.1">
    <property type="nucleotide sequence ID" value="XM_724222.1"/>
</dbReference>
<dbReference type="EMBL" id="LM993666">
    <property type="protein sequence ID" value="VTZ79979.1"/>
    <property type="molecule type" value="Genomic_DNA"/>
</dbReference>
<dbReference type="VEuPathDB" id="PlasmoDB:PYYM_1217200"/>
<accession>A0A077Y965</accession>
<feature type="compositionally biased region" description="Polar residues" evidence="1">
    <location>
        <begin position="1"/>
        <end position="10"/>
    </location>
</feature>
<dbReference type="Proteomes" id="UP000072904">
    <property type="component" value="Chromosome 12"/>
</dbReference>
<sequence>MSNDGYNKSLNKYKESGTVDKGNNNTKVIYSHQNVNLSNFIKTGNSHKGVCPYTAMEKAYDLPTNLSKNKEEETKYNLPNNTENDKIKLEEIFALETLMQISNNIFINTNHSITKEDINIKNCKIVIYESNNFLQDSNKGDDEFINMLFYFQNKNYIFFLIYCLNKKNVVYLKFFNPLLIEKENIESINLFFINNCFPHIVLGLNNGKMCLYNHEGVICMQNKFIDCKIKKIFIEYNYNYILFLHENNTVINSNSNLIKHALETNNKILPIDYIFTVNKNIPINHIILRYNNTLDSINRDLYSAFGKNDIVKYINNCTSENVDEFEKNTNSFNLNGPRNASYIITSKNMTWAILNIIKPNVKFDFLIKRESYGASEKLSSKINNFIKNIFVKDGESLLNISSNKIHINNLNQNISINNINNNNHSIYAFNTNMIYTFNDPKRQIIDICICPWNNYLVLAIDNLGRLCLYNISRLNILYMWKSYRSAFMSFIIKKNNNQLAKNIKNDNSTKIINSNIFYVTSTDKSYKKGIFFYIKPRNLIEIWDINTLYKIYEIRTFDDPILFKFFFKNHDIPNDVYFFNTNTHVFVINSKFEVLHIKWV</sequence>
<dbReference type="PANTHER" id="PTHR12472:SF0">
    <property type="entry name" value="RAB3 GTPASE-ACTIVATING PROTEIN NON-CATALYTIC SUBUNIT"/>
    <property type="match status" value="1"/>
</dbReference>
<evidence type="ECO:0000313" key="3">
    <source>
        <dbReference type="EMBL" id="CDU19344.1"/>
    </source>
</evidence>
<dbReference type="VEuPathDB" id="PlasmoDB:Py17XNL_001205044"/>
<dbReference type="InterPro" id="IPR036322">
    <property type="entry name" value="WD40_repeat_dom_sf"/>
</dbReference>
<dbReference type="PANTHER" id="PTHR12472">
    <property type="entry name" value="RAB3-GAP REGULATORY DOMAIN"/>
    <property type="match status" value="1"/>
</dbReference>
<protein>
    <submittedName>
        <fullName evidence="4">Rab3 GTPase-activating protein non-catalytic subunit, putative</fullName>
    </submittedName>
</protein>
<dbReference type="InterPro" id="IPR026059">
    <property type="entry name" value="Rab3GAP2"/>
</dbReference>
<evidence type="ECO:0000313" key="5">
    <source>
        <dbReference type="Proteomes" id="UP000072874"/>
    </source>
</evidence>
<proteinExistence type="predicted"/>
<dbReference type="Proteomes" id="UP000072874">
    <property type="component" value="Chromosome 12"/>
</dbReference>
<dbReference type="GeneID" id="3801870"/>
<reference evidence="4" key="3">
    <citation type="submission" date="2014-05" db="EMBL/GenBank/DDBJ databases">
        <authorList>
            <person name="Aslett M.A."/>
            <person name="De Silva N."/>
        </authorList>
    </citation>
    <scope>NUCLEOTIDE SEQUENCE</scope>
    <source>
        <strain evidence="4">17X</strain>
    </source>
</reference>
<dbReference type="EMBL" id="LK934640">
    <property type="protein sequence ID" value="CDU19344.1"/>
    <property type="molecule type" value="Genomic_DNA"/>
</dbReference>
<dbReference type="OrthoDB" id="2019917at2759"/>
<evidence type="ECO:0000256" key="1">
    <source>
        <dbReference type="SAM" id="MobiDB-lite"/>
    </source>
</evidence>
<dbReference type="KEGG" id="pyo:PY17X_1217800"/>
<feature type="region of interest" description="Disordered" evidence="1">
    <location>
        <begin position="1"/>
        <end position="25"/>
    </location>
</feature>
<dbReference type="VEuPathDB" id="PlasmoDB:PY01539"/>
<reference evidence="3" key="2">
    <citation type="submission" date="2014-05" db="EMBL/GenBank/DDBJ databases">
        <authorList>
            <person name="Aslett A.Martin."/>
            <person name="De Silva Nishadi"/>
        </authorList>
    </citation>
    <scope>NUCLEOTIDE SEQUENCE</scope>
    <source>
        <strain evidence="3">YM</strain>
    </source>
</reference>
<evidence type="ECO:0000259" key="2">
    <source>
        <dbReference type="Pfam" id="PF14655"/>
    </source>
</evidence>
<organism evidence="3 6">
    <name type="scientific">Plasmodium yoelii</name>
    <dbReference type="NCBI Taxonomy" id="5861"/>
    <lineage>
        <taxon>Eukaryota</taxon>
        <taxon>Sar</taxon>
        <taxon>Alveolata</taxon>
        <taxon>Apicomplexa</taxon>
        <taxon>Aconoidasida</taxon>
        <taxon>Haemosporida</taxon>
        <taxon>Plasmodiidae</taxon>
        <taxon>Plasmodium</taxon>
        <taxon>Plasmodium (Vinckeia)</taxon>
    </lineage>
</organism>